<protein>
    <submittedName>
        <fullName evidence="2">Uncharacterized protein</fullName>
    </submittedName>
</protein>
<organism evidence="1 2">
    <name type="scientific">Panagrolaimus sp. PS1159</name>
    <dbReference type="NCBI Taxonomy" id="55785"/>
    <lineage>
        <taxon>Eukaryota</taxon>
        <taxon>Metazoa</taxon>
        <taxon>Ecdysozoa</taxon>
        <taxon>Nematoda</taxon>
        <taxon>Chromadorea</taxon>
        <taxon>Rhabditida</taxon>
        <taxon>Tylenchina</taxon>
        <taxon>Panagrolaimomorpha</taxon>
        <taxon>Panagrolaimoidea</taxon>
        <taxon>Panagrolaimidae</taxon>
        <taxon>Panagrolaimus</taxon>
    </lineage>
</organism>
<evidence type="ECO:0000313" key="1">
    <source>
        <dbReference type="Proteomes" id="UP000887580"/>
    </source>
</evidence>
<evidence type="ECO:0000313" key="2">
    <source>
        <dbReference type="WBParaSite" id="PS1159_v2.g19633.t1"/>
    </source>
</evidence>
<reference evidence="2" key="1">
    <citation type="submission" date="2022-11" db="UniProtKB">
        <authorList>
            <consortium name="WormBaseParasite"/>
        </authorList>
    </citation>
    <scope>IDENTIFICATION</scope>
</reference>
<accession>A0AC35FRA0</accession>
<proteinExistence type="predicted"/>
<dbReference type="WBParaSite" id="PS1159_v2.g19633.t1">
    <property type="protein sequence ID" value="PS1159_v2.g19633.t1"/>
    <property type="gene ID" value="PS1159_v2.g19633"/>
</dbReference>
<dbReference type="Proteomes" id="UP000887580">
    <property type="component" value="Unplaced"/>
</dbReference>
<sequence>MPNADLHLSTATAFHGDVGSMSRSQSQNFSYNALGAPGQIVVALPTSHSVNENLSTTAVLNPTTVTQTFRFDESVSKSPKSGRVHCIPHKWEQKFNGTPSRCIGCTRPIKVFSTCQRCGVCKLRAHSECKSKVGNTCGLTAKHLKACIEHMVHTGNQEDWGRSEDPGSQDLIEAHRPSSGGDIAESSSSNSANSSTPSTPAWATHVRPGNLTGMSTLHPNFTEMAPRTAPLVHTESPSSATESLFTFPESTPRVPSIILPSSVDGNGNEACHISDSDGGLRLFGSGDESDQNTLINESFDSAATEDSHGHKWDRNAWSKFTIRDKSSTTMKEDLIIPFDKVTVERSIGRGRFGEVFACDHYGEAAVKFLYMNHATDTDNHFEAFLRDVREVKLARHDRILAFFGCTMDRNTNSMGIVVDYCEGKPLHSLLHQRESNARMDFQKVVRLSSQICQGMSYLHNRKILHKDLRSKNIFITSKNNVVISDYSLINIKMLSKPSRKYTIITPDHWLSYLAPELIKSLASDFRALPFSEQSDVYAFGTIFYEFISSDFPFPRHSPDSIIWQVGYGIKPPIGNLNVCREAKQLLGKCWTHDPESRPLFSDISKMVEKLPRKHLCRIPSNPF</sequence>
<name>A0AC35FRA0_9BILA</name>